<dbReference type="PROSITE" id="PS51352">
    <property type="entry name" value="THIOREDOXIN_2"/>
    <property type="match status" value="1"/>
</dbReference>
<keyword evidence="3" id="KW-1185">Reference proteome</keyword>
<evidence type="ECO:0000259" key="1">
    <source>
        <dbReference type="PROSITE" id="PS51352"/>
    </source>
</evidence>
<proteinExistence type="predicted"/>
<dbReference type="InterPro" id="IPR045494">
    <property type="entry name" value="DUF6436"/>
</dbReference>
<feature type="domain" description="Thioredoxin" evidence="1">
    <location>
        <begin position="29"/>
        <end position="175"/>
    </location>
</feature>
<gene>
    <name evidence="2" type="ORF">GON26_07140</name>
</gene>
<dbReference type="Gene3D" id="3.40.30.10">
    <property type="entry name" value="Glutaredoxin"/>
    <property type="match status" value="1"/>
</dbReference>
<accession>A0A6I4NJH5</accession>
<dbReference type="Pfam" id="PF20029">
    <property type="entry name" value="DUF6436"/>
    <property type="match status" value="1"/>
</dbReference>
<comment type="caution">
    <text evidence="2">The sequence shown here is derived from an EMBL/GenBank/DDBJ whole genome shotgun (WGS) entry which is preliminary data.</text>
</comment>
<dbReference type="InterPro" id="IPR036249">
    <property type="entry name" value="Thioredoxin-like_sf"/>
</dbReference>
<dbReference type="PANTHER" id="PTHR42852">
    <property type="entry name" value="THIOL:DISULFIDE INTERCHANGE PROTEIN DSBE"/>
    <property type="match status" value="1"/>
</dbReference>
<dbReference type="AlphaFoldDB" id="A0A6I4NJH5"/>
<evidence type="ECO:0000313" key="2">
    <source>
        <dbReference type="EMBL" id="MWB94133.1"/>
    </source>
</evidence>
<reference evidence="2 3" key="1">
    <citation type="submission" date="2019-12" db="EMBL/GenBank/DDBJ databases">
        <authorList>
            <person name="Kim Y.S."/>
        </authorList>
    </citation>
    <scope>NUCLEOTIDE SEQUENCE [LARGE SCALE GENOMIC DNA]</scope>
    <source>
        <strain evidence="2 3">GA093</strain>
    </source>
</reference>
<dbReference type="InterPro" id="IPR050553">
    <property type="entry name" value="Thioredoxin_ResA/DsbE_sf"/>
</dbReference>
<dbReference type="PANTHER" id="PTHR42852:SF13">
    <property type="entry name" value="PROTEIN DIPZ"/>
    <property type="match status" value="1"/>
</dbReference>
<evidence type="ECO:0000313" key="3">
    <source>
        <dbReference type="Proteomes" id="UP000471501"/>
    </source>
</evidence>
<dbReference type="RefSeq" id="WP_160374052.1">
    <property type="nucleotide sequence ID" value="NZ_WSTB01000003.1"/>
</dbReference>
<dbReference type="EMBL" id="WSTB01000003">
    <property type="protein sequence ID" value="MWB94133.1"/>
    <property type="molecule type" value="Genomic_DNA"/>
</dbReference>
<name>A0A6I4NJH5_9FLAO</name>
<dbReference type="InterPro" id="IPR013766">
    <property type="entry name" value="Thioredoxin_domain"/>
</dbReference>
<organism evidence="2 3">
    <name type="scientific">Flavobacterium hydrocarbonoxydans</name>
    <dbReference type="NCBI Taxonomy" id="2683249"/>
    <lineage>
        <taxon>Bacteria</taxon>
        <taxon>Pseudomonadati</taxon>
        <taxon>Bacteroidota</taxon>
        <taxon>Flavobacteriia</taxon>
        <taxon>Flavobacteriales</taxon>
        <taxon>Flavobacteriaceae</taxon>
        <taxon>Flavobacterium</taxon>
    </lineage>
</organism>
<dbReference type="Proteomes" id="UP000471501">
    <property type="component" value="Unassembled WGS sequence"/>
</dbReference>
<dbReference type="SUPFAM" id="SSF52833">
    <property type="entry name" value="Thioredoxin-like"/>
    <property type="match status" value="1"/>
</dbReference>
<protein>
    <submittedName>
        <fullName evidence="2">Thioredoxin fold domain-containing protein</fullName>
    </submittedName>
</protein>
<sequence length="200" mass="22998">MKKKLLLCLWISLLFFAISYLFWQNEYKYTLPTPVPKDYQAVAMGTPLDLGKIYTIKDKPVFIHFFNPDCPCSRFNIPHVNDLIRKYGDKISFKVVVINKDKDFTEAEIQDKFDAKIPVFFDESIAEKCGVFSTPQAVLIDGSQKLYFRGNYNKTRYCTNPDSNYAEMAIDSLLSKNHNKPLFDALALQAYGCSLPKCTK</sequence>